<feature type="transmembrane region" description="Helical" evidence="17">
    <location>
        <begin position="96"/>
        <end position="114"/>
    </location>
</feature>
<keyword evidence="14 17" id="KW-0496">Mitochondrion</keyword>
<evidence type="ECO:0000259" key="18">
    <source>
        <dbReference type="Pfam" id="PF00361"/>
    </source>
</evidence>
<dbReference type="InterPro" id="IPR001750">
    <property type="entry name" value="ND/Mrp_TM"/>
</dbReference>
<protein>
    <recommendedName>
        <fullName evidence="4 17">NADH-ubiquinone oxidoreductase chain 2</fullName>
        <ecNumber evidence="3 17">7.1.1.2</ecNumber>
    </recommendedName>
</protein>
<feature type="transmembrane region" description="Helical" evidence="17">
    <location>
        <begin position="273"/>
        <end position="293"/>
    </location>
</feature>
<evidence type="ECO:0000256" key="5">
    <source>
        <dbReference type="ARBA" id="ARBA00022448"/>
    </source>
</evidence>
<reference evidence="22" key="3">
    <citation type="submission" date="2025-04" db="UniProtKB">
        <authorList>
            <consortium name="RefSeq"/>
        </authorList>
    </citation>
    <scope>IDENTIFICATION</scope>
</reference>
<keyword evidence="7 17" id="KW-0812">Transmembrane</keyword>
<feature type="transmembrane region" description="Helical" evidence="17">
    <location>
        <begin position="57"/>
        <end position="76"/>
    </location>
</feature>
<keyword evidence="12 17" id="KW-0520">NAD</keyword>
<dbReference type="InterPro" id="IPR050175">
    <property type="entry name" value="Complex_I_Subunit_2"/>
</dbReference>
<dbReference type="OrthoDB" id="4092844at2759"/>
<keyword evidence="15 17" id="KW-0472">Membrane</keyword>
<comment type="function">
    <text evidence="17">Core subunit of the mitochondrial membrane respiratory chain NADH dehydrogenase (Complex I) which catalyzes electron transfer from NADH through the respiratory chain, using ubiquinone as an electron acceptor. Essential for the catalytic activity and assembly of complex I.</text>
</comment>
<evidence type="ECO:0000259" key="19">
    <source>
        <dbReference type="Pfam" id="PF06444"/>
    </source>
</evidence>
<evidence type="ECO:0000256" key="16">
    <source>
        <dbReference type="ARBA" id="ARBA00049551"/>
    </source>
</evidence>
<dbReference type="Pfam" id="PF00361">
    <property type="entry name" value="Proton_antipo_M"/>
    <property type="match status" value="1"/>
</dbReference>
<dbReference type="GO" id="GO:0005743">
    <property type="term" value="C:mitochondrial inner membrane"/>
    <property type="evidence" value="ECO:0007669"/>
    <property type="project" value="UniProtKB-SubCell"/>
</dbReference>
<keyword evidence="8 17" id="KW-0999">Mitochondrion inner membrane</keyword>
<dbReference type="PRINTS" id="PR01436">
    <property type="entry name" value="NADHDHGNASE2"/>
</dbReference>
<evidence type="ECO:0000256" key="4">
    <source>
        <dbReference type="ARBA" id="ARBA00021008"/>
    </source>
</evidence>
<evidence type="ECO:0000256" key="2">
    <source>
        <dbReference type="ARBA" id="ARBA00007012"/>
    </source>
</evidence>
<evidence type="ECO:0000256" key="15">
    <source>
        <dbReference type="ARBA" id="ARBA00023136"/>
    </source>
</evidence>
<feature type="domain" description="NADH dehydrogenase subunit 2 C-terminal" evidence="19">
    <location>
        <begin position="289"/>
        <end position="342"/>
    </location>
</feature>
<evidence type="ECO:0000256" key="13">
    <source>
        <dbReference type="ARBA" id="ARBA00023075"/>
    </source>
</evidence>
<comment type="subcellular location">
    <subcellularLocation>
        <location evidence="1 17">Mitochondrion inner membrane</location>
        <topology evidence="1 17">Multi-pass membrane protein</topology>
    </subcellularLocation>
</comment>
<evidence type="ECO:0000256" key="7">
    <source>
        <dbReference type="ARBA" id="ARBA00022692"/>
    </source>
</evidence>
<dbReference type="CTD" id="4536"/>
<keyword evidence="10 17" id="KW-0249">Electron transport</keyword>
<keyword evidence="5" id="KW-0813">Transport</keyword>
<dbReference type="KEGG" id="muo:18490089"/>
<evidence type="ECO:0000256" key="14">
    <source>
        <dbReference type="ARBA" id="ARBA00023128"/>
    </source>
</evidence>
<dbReference type="PANTHER" id="PTHR46552">
    <property type="entry name" value="NADH-UBIQUINONE OXIDOREDUCTASE CHAIN 2"/>
    <property type="match status" value="1"/>
</dbReference>
<feature type="transmembrane region" description="Helical" evidence="17">
    <location>
        <begin position="150"/>
        <end position="170"/>
    </location>
</feature>
<dbReference type="GeneID" id="18490089"/>
<dbReference type="RefSeq" id="YP_009003575.1">
    <property type="nucleotide sequence ID" value="NC_023515.1"/>
</dbReference>
<feature type="transmembrane region" description="Helical" evidence="17">
    <location>
        <begin position="177"/>
        <end position="198"/>
    </location>
</feature>
<evidence type="ECO:0000256" key="9">
    <source>
        <dbReference type="ARBA" id="ARBA00022967"/>
    </source>
</evidence>
<geneLocation type="mitochondrion" evidence="20 22"/>
<keyword evidence="6 17" id="KW-0679">Respiratory chain</keyword>
<evidence type="ECO:0000256" key="8">
    <source>
        <dbReference type="ARBA" id="ARBA00022792"/>
    </source>
</evidence>
<reference evidence="22" key="2">
    <citation type="submission" date="2014-02" db="EMBL/GenBank/DDBJ databases">
        <authorList>
            <consortium name="NCBI Genome Project"/>
        </authorList>
    </citation>
    <scope>NUCLEOTIDE SEQUENCE</scope>
</reference>
<dbReference type="Pfam" id="PF06444">
    <property type="entry name" value="NADH_dehy_S2_C"/>
    <property type="match status" value="1"/>
</dbReference>
<evidence type="ECO:0000256" key="12">
    <source>
        <dbReference type="ARBA" id="ARBA00023027"/>
    </source>
</evidence>
<dbReference type="InterPro" id="IPR010933">
    <property type="entry name" value="NADH_DH_su2_C"/>
</dbReference>
<reference evidence="20 21" key="1">
    <citation type="journal article" date="2014" name="Mol. Phylogenet. Evol.">
        <title>Life-history evolution and mitogenomic phylogeny of caecilian amphibians.</title>
        <authorList>
            <person name="San Mauro D."/>
            <person name="Gower D.J."/>
            <person name="Muller H."/>
            <person name="Loader S.P."/>
            <person name="Zardoya R."/>
            <person name="Nussbaum R.A."/>
            <person name="Wilkinson M."/>
        </authorList>
    </citation>
    <scope>NUCLEOTIDE SEQUENCE</scope>
</reference>
<dbReference type="InterPro" id="IPR003917">
    <property type="entry name" value="NADH_UbQ_OxRdtase_chain2"/>
</dbReference>
<proteinExistence type="inferred from homology"/>
<evidence type="ECO:0000256" key="10">
    <source>
        <dbReference type="ARBA" id="ARBA00022982"/>
    </source>
</evidence>
<evidence type="ECO:0000313" key="22">
    <source>
        <dbReference type="RefSeq" id="YP_009003575.1"/>
    </source>
</evidence>
<gene>
    <name evidence="20 22" type="primary">ND2</name>
</gene>
<accession>W5RH64</accession>
<evidence type="ECO:0000313" key="20">
    <source>
        <dbReference type="EMBL" id="AGZ19061.1"/>
    </source>
</evidence>
<feature type="transmembrane region" description="Helical" evidence="17">
    <location>
        <begin position="323"/>
        <end position="345"/>
    </location>
</feature>
<keyword evidence="21" id="KW-1185">Reference proteome</keyword>
<comment type="similarity">
    <text evidence="2 17">Belongs to the complex I subunit 2 family.</text>
</comment>
<evidence type="ECO:0000256" key="11">
    <source>
        <dbReference type="ARBA" id="ARBA00022989"/>
    </source>
</evidence>
<comment type="catalytic activity">
    <reaction evidence="16 17">
        <text>a ubiquinone + NADH + 5 H(+)(in) = a ubiquinol + NAD(+) + 4 H(+)(out)</text>
        <dbReference type="Rhea" id="RHEA:29091"/>
        <dbReference type="Rhea" id="RHEA-COMP:9565"/>
        <dbReference type="Rhea" id="RHEA-COMP:9566"/>
        <dbReference type="ChEBI" id="CHEBI:15378"/>
        <dbReference type="ChEBI" id="CHEBI:16389"/>
        <dbReference type="ChEBI" id="CHEBI:17976"/>
        <dbReference type="ChEBI" id="CHEBI:57540"/>
        <dbReference type="ChEBI" id="CHEBI:57945"/>
        <dbReference type="EC" id="7.1.1.2"/>
    </reaction>
</comment>
<keyword evidence="11 17" id="KW-1133">Transmembrane helix</keyword>
<dbReference type="EMBL" id="KF540160">
    <property type="protein sequence ID" value="AGZ19061.1"/>
    <property type="molecule type" value="Genomic_DNA"/>
</dbReference>
<evidence type="ECO:0000256" key="6">
    <source>
        <dbReference type="ARBA" id="ARBA00022660"/>
    </source>
</evidence>
<keyword evidence="13 17" id="KW-0830">Ubiquinone</keyword>
<evidence type="ECO:0000256" key="3">
    <source>
        <dbReference type="ARBA" id="ARBA00012944"/>
    </source>
</evidence>
<evidence type="ECO:0000256" key="17">
    <source>
        <dbReference type="RuleBase" id="RU003403"/>
    </source>
</evidence>
<feature type="transmembrane region" description="Helical" evidence="17">
    <location>
        <begin position="236"/>
        <end position="253"/>
    </location>
</feature>
<evidence type="ECO:0000313" key="21">
    <source>
        <dbReference type="Proteomes" id="UP000515156"/>
    </source>
</evidence>
<name>W5RH64_9AMPH</name>
<organism evidence="20">
    <name type="scientific">Microcaecilia unicolor</name>
    <dbReference type="NCBI Taxonomy" id="1415580"/>
    <lineage>
        <taxon>Eukaryota</taxon>
        <taxon>Metazoa</taxon>
        <taxon>Chordata</taxon>
        <taxon>Craniata</taxon>
        <taxon>Vertebrata</taxon>
        <taxon>Euteleostomi</taxon>
        <taxon>Amphibia</taxon>
        <taxon>Gymnophiona</taxon>
        <taxon>Siphonopidae</taxon>
        <taxon>Microcaecilia</taxon>
    </lineage>
</organism>
<dbReference type="EC" id="7.1.1.2" evidence="3 17"/>
<feature type="transmembrane region" description="Helical" evidence="17">
    <location>
        <begin position="204"/>
        <end position="224"/>
    </location>
</feature>
<feature type="domain" description="NADH:quinone oxidoreductase/Mrp antiporter transmembrane" evidence="18">
    <location>
        <begin position="23"/>
        <end position="287"/>
    </location>
</feature>
<sequence length="346" mass="38598">MNPYALSIIMSSLAIGTTITLTSSHWLLAWMGLEINTLAMMPLMIKQHHPRATEATTKYFLTQAAASTLILFSTMINAWSTGQWELKELSTLPSNMMTIAIAMKLGLAPMHFWLPEVMQGLNLMTGLILSTWQKIAPMTLMLIIFNTLNVNLLITLGFLSILVGGWSGLNQTQLRKIMAYSSIAHLGWMMAILPFSPALATLNFLLYLIMTSAMFMMMILLNTTKINSLTTTWPKTPIMTSISMLILLSLGGLPPTTGFMPKWMILNELTKQHISTIATMMAISALLSLFFYLRMAYALSMTQSPNQTNSTTTWRHKSKKMTILLTATTTMSIMMLPISPCMTPLY</sequence>
<evidence type="ECO:0000256" key="1">
    <source>
        <dbReference type="ARBA" id="ARBA00004448"/>
    </source>
</evidence>
<dbReference type="Proteomes" id="UP000515156">
    <property type="component" value="Mitochondrion MT"/>
</dbReference>
<dbReference type="AlphaFoldDB" id="W5RH64"/>
<dbReference type="GO" id="GO:0008137">
    <property type="term" value="F:NADH dehydrogenase (ubiquinone) activity"/>
    <property type="evidence" value="ECO:0007669"/>
    <property type="project" value="UniProtKB-EC"/>
</dbReference>
<keyword evidence="9 17" id="KW-1278">Translocase</keyword>
<dbReference type="GO" id="GO:0006120">
    <property type="term" value="P:mitochondrial electron transport, NADH to ubiquinone"/>
    <property type="evidence" value="ECO:0007669"/>
    <property type="project" value="InterPro"/>
</dbReference>
<dbReference type="PANTHER" id="PTHR46552:SF1">
    <property type="entry name" value="NADH-UBIQUINONE OXIDOREDUCTASE CHAIN 2"/>
    <property type="match status" value="1"/>
</dbReference>